<comment type="caution">
    <text evidence="1">The sequence shown here is derived from an EMBL/GenBank/DDBJ whole genome shotgun (WGS) entry which is preliminary data.</text>
</comment>
<protein>
    <submittedName>
        <fullName evidence="1">Uncharacterized protein</fullName>
    </submittedName>
</protein>
<name>A0ABQ5E5H1_9ASTR</name>
<keyword evidence="2" id="KW-1185">Reference proteome</keyword>
<reference evidence="1" key="2">
    <citation type="submission" date="2022-01" db="EMBL/GenBank/DDBJ databases">
        <authorList>
            <person name="Yamashiro T."/>
            <person name="Shiraishi A."/>
            <person name="Satake H."/>
            <person name="Nakayama K."/>
        </authorList>
    </citation>
    <scope>NUCLEOTIDE SEQUENCE</scope>
</reference>
<dbReference type="Proteomes" id="UP001151760">
    <property type="component" value="Unassembled WGS sequence"/>
</dbReference>
<sequence>MHEEVLVSEVPNDHLVIESDTHVEVELVVDEARIEEQVPDVEVNMFGINNNVPFDNIGITIQLPKEVLAGEDVDVVNVDGFDSETGCEDEVGFKRRKKLKELIRGMENRVLNDITRINTAGTKVNVAGLQLLEDLLLSEG</sequence>
<proteinExistence type="predicted"/>
<evidence type="ECO:0000313" key="2">
    <source>
        <dbReference type="Proteomes" id="UP001151760"/>
    </source>
</evidence>
<evidence type="ECO:0000313" key="1">
    <source>
        <dbReference type="EMBL" id="GJT46100.1"/>
    </source>
</evidence>
<organism evidence="1 2">
    <name type="scientific">Tanacetum coccineum</name>
    <dbReference type="NCBI Taxonomy" id="301880"/>
    <lineage>
        <taxon>Eukaryota</taxon>
        <taxon>Viridiplantae</taxon>
        <taxon>Streptophyta</taxon>
        <taxon>Embryophyta</taxon>
        <taxon>Tracheophyta</taxon>
        <taxon>Spermatophyta</taxon>
        <taxon>Magnoliopsida</taxon>
        <taxon>eudicotyledons</taxon>
        <taxon>Gunneridae</taxon>
        <taxon>Pentapetalae</taxon>
        <taxon>asterids</taxon>
        <taxon>campanulids</taxon>
        <taxon>Asterales</taxon>
        <taxon>Asteraceae</taxon>
        <taxon>Asteroideae</taxon>
        <taxon>Anthemideae</taxon>
        <taxon>Anthemidinae</taxon>
        <taxon>Tanacetum</taxon>
    </lineage>
</organism>
<gene>
    <name evidence="1" type="ORF">Tco_0954815</name>
</gene>
<reference evidence="1" key="1">
    <citation type="journal article" date="2022" name="Int. J. Mol. Sci.">
        <title>Draft Genome of Tanacetum Coccineum: Genomic Comparison of Closely Related Tanacetum-Family Plants.</title>
        <authorList>
            <person name="Yamashiro T."/>
            <person name="Shiraishi A."/>
            <person name="Nakayama K."/>
            <person name="Satake H."/>
        </authorList>
    </citation>
    <scope>NUCLEOTIDE SEQUENCE</scope>
</reference>
<accession>A0ABQ5E5H1</accession>
<dbReference type="EMBL" id="BQNB010015956">
    <property type="protein sequence ID" value="GJT46100.1"/>
    <property type="molecule type" value="Genomic_DNA"/>
</dbReference>